<dbReference type="AlphaFoldDB" id="A0A0R1LX69"/>
<dbReference type="PANTHER" id="PTHR43128">
    <property type="entry name" value="L-2-HYDROXYCARBOXYLATE DEHYDROGENASE (NAD(P)(+))"/>
    <property type="match status" value="1"/>
</dbReference>
<protein>
    <recommendedName>
        <fullName evidence="3 7">L-lactate dehydrogenase</fullName>
        <shortName evidence="7">L-LDH</shortName>
        <ecNumber evidence="3 7">1.1.1.27</ecNumber>
    </recommendedName>
</protein>
<evidence type="ECO:0000313" key="14">
    <source>
        <dbReference type="Proteomes" id="UP000051621"/>
    </source>
</evidence>
<accession>A0A0R1LX69</accession>
<feature type="binding site" evidence="7">
    <location>
        <begin position="169"/>
        <end position="172"/>
    </location>
    <ligand>
        <name>substrate</name>
    </ligand>
</feature>
<feature type="domain" description="Lactate/malate dehydrogenase C-terminal" evidence="12">
    <location>
        <begin position="166"/>
        <end position="326"/>
    </location>
</feature>
<feature type="binding site" evidence="10">
    <location>
        <begin position="31"/>
        <end position="36"/>
    </location>
    <ligand>
        <name>NAD(+)</name>
        <dbReference type="ChEBI" id="CHEBI:57540"/>
    </ligand>
</feature>
<proteinExistence type="inferred from homology"/>
<dbReference type="GO" id="GO:0004459">
    <property type="term" value="F:L-lactate dehydrogenase (NAD+) activity"/>
    <property type="evidence" value="ECO:0007669"/>
    <property type="project" value="UniProtKB-UniRule"/>
</dbReference>
<dbReference type="CDD" id="cd05291">
    <property type="entry name" value="HicDH_like"/>
    <property type="match status" value="1"/>
</dbReference>
<dbReference type="GO" id="GO:0006089">
    <property type="term" value="P:lactate metabolic process"/>
    <property type="evidence" value="ECO:0007669"/>
    <property type="project" value="TreeGrafter"/>
</dbReference>
<feature type="binding site" evidence="9">
    <location>
        <position position="103"/>
    </location>
    <ligand>
        <name>substrate</name>
    </ligand>
</feature>
<sequence length="329" mass="35761">MTTGFLRDYFETVHMRGISLMEEQHKVVLVGSGAVGTAFAFSLLQNITSTELIIVDINNERTQGNVLDLQDITPLTGTNFVRKGDYNDAADADLVVVTAGVPRQQGESRLDLFKKNTSILKTIITPVVASGFKGCFVTSSNPVDVLTTITQKLSGFPRERVIGSGTSLDSARLAVELAFKLEVPVQSIKNAYVLGEHGDSSFVALSKTTVLGKRLTEFTEINDLYLPRLEESVRTRGSRIIALKGATYYGVAVCLMKICRAILTGKEIKLPVSAPLTGQYGQQNIYLGTPAIIGADGIKEVIELPLSSEEKTKMDLSAKKIRMILDSLK</sequence>
<evidence type="ECO:0000256" key="2">
    <source>
        <dbReference type="ARBA" id="ARBA00006054"/>
    </source>
</evidence>
<dbReference type="Gene3D" id="3.40.50.720">
    <property type="entry name" value="NAD(P)-binding Rossmann-like Domain"/>
    <property type="match status" value="1"/>
</dbReference>
<dbReference type="NCBIfam" id="TIGR01771">
    <property type="entry name" value="L-LDH-NAD"/>
    <property type="match status" value="1"/>
</dbReference>
<dbReference type="EC" id="1.1.1.27" evidence="3 7"/>
<dbReference type="GO" id="GO:0005737">
    <property type="term" value="C:cytoplasm"/>
    <property type="evidence" value="ECO:0007669"/>
    <property type="project" value="UniProtKB-SubCell"/>
</dbReference>
<dbReference type="InterPro" id="IPR022383">
    <property type="entry name" value="Lactate/malate_DH_C"/>
</dbReference>
<evidence type="ECO:0000256" key="6">
    <source>
        <dbReference type="ARBA" id="ARBA00049258"/>
    </source>
</evidence>
<evidence type="ECO:0000256" key="9">
    <source>
        <dbReference type="PIRSR" id="PIRSR000102-2"/>
    </source>
</evidence>
<dbReference type="Pfam" id="PF00056">
    <property type="entry name" value="Ldh_1_N"/>
    <property type="match status" value="1"/>
</dbReference>
<feature type="binding site" evidence="7">
    <location>
        <begin position="100"/>
        <end position="101"/>
    </location>
    <ligand>
        <name>NAD(+)</name>
        <dbReference type="ChEBI" id="CHEBI:57540"/>
    </ligand>
</feature>
<feature type="binding site" evidence="7">
    <location>
        <position position="122"/>
    </location>
    <ligand>
        <name>NAD(+)</name>
        <dbReference type="ChEBI" id="CHEBI:57540"/>
    </ligand>
</feature>
<evidence type="ECO:0000256" key="8">
    <source>
        <dbReference type="PIRSR" id="PIRSR000102-1"/>
    </source>
</evidence>
<comment type="pathway">
    <text evidence="1 7">Fermentation; pyruvate fermentation to lactate; (S)-lactate from pyruvate: step 1/1.</text>
</comment>
<feature type="domain" description="Lactate/malate dehydrogenase N-terminal" evidence="11">
    <location>
        <begin position="26"/>
        <end position="163"/>
    </location>
</feature>
<reference evidence="13 14" key="1">
    <citation type="journal article" date="2015" name="Genome Announc.">
        <title>Expanding the biotechnology potential of lactobacilli through comparative genomics of 213 strains and associated genera.</title>
        <authorList>
            <person name="Sun Z."/>
            <person name="Harris H.M."/>
            <person name="McCann A."/>
            <person name="Guo C."/>
            <person name="Argimon S."/>
            <person name="Zhang W."/>
            <person name="Yang X."/>
            <person name="Jeffery I.B."/>
            <person name="Cooney J.C."/>
            <person name="Kagawa T.F."/>
            <person name="Liu W."/>
            <person name="Song Y."/>
            <person name="Salvetti E."/>
            <person name="Wrobel A."/>
            <person name="Rasinkangas P."/>
            <person name="Parkhill J."/>
            <person name="Rea M.C."/>
            <person name="O'Sullivan O."/>
            <person name="Ritari J."/>
            <person name="Douillard F.P."/>
            <person name="Paul Ross R."/>
            <person name="Yang R."/>
            <person name="Briner A.E."/>
            <person name="Felis G.E."/>
            <person name="de Vos W.M."/>
            <person name="Barrangou R."/>
            <person name="Klaenhammer T.R."/>
            <person name="Caufield P.W."/>
            <person name="Cui Y."/>
            <person name="Zhang H."/>
            <person name="O'Toole P.W."/>
        </authorList>
    </citation>
    <scope>NUCLEOTIDE SEQUENCE [LARGE SCALE GENOMIC DNA]</scope>
    <source>
        <strain evidence="13 14">DSM 19910</strain>
    </source>
</reference>
<evidence type="ECO:0000256" key="7">
    <source>
        <dbReference type="HAMAP-Rule" id="MF_00488"/>
    </source>
</evidence>
<feature type="binding site" evidence="9">
    <location>
        <position position="141"/>
    </location>
    <ligand>
        <name>substrate</name>
    </ligand>
</feature>
<feature type="binding site" evidence="7">
    <location>
        <position position="247"/>
    </location>
    <ligand>
        <name>substrate</name>
    </ligand>
</feature>
<feature type="binding site" evidence="7">
    <location>
        <position position="35"/>
    </location>
    <ligand>
        <name>NAD(+)</name>
        <dbReference type="ChEBI" id="CHEBI:57540"/>
    </ligand>
</feature>
<dbReference type="SUPFAM" id="SSF56327">
    <property type="entry name" value="LDH C-terminal domain-like"/>
    <property type="match status" value="1"/>
</dbReference>
<dbReference type="InterPro" id="IPR036291">
    <property type="entry name" value="NAD(P)-bd_dom_sf"/>
</dbReference>
<keyword evidence="14" id="KW-1185">Reference proteome</keyword>
<feature type="binding site" evidence="7 9">
    <location>
        <position position="109"/>
    </location>
    <ligand>
        <name>substrate</name>
    </ligand>
</feature>
<gene>
    <name evidence="7" type="primary">ldh</name>
    <name evidence="13" type="ORF">FC81_GL000121</name>
</gene>
<dbReference type="HAMAP" id="MF_00488">
    <property type="entry name" value="Lactate_dehydrog"/>
    <property type="match status" value="1"/>
</dbReference>
<dbReference type="EMBL" id="AZEF01000055">
    <property type="protein sequence ID" value="KRL00223.1"/>
    <property type="molecule type" value="Genomic_DNA"/>
</dbReference>
<feature type="binding site" evidence="10">
    <location>
        <position position="116"/>
    </location>
    <ligand>
        <name>NAD(+)</name>
        <dbReference type="ChEBI" id="CHEBI:57540"/>
    </ligand>
</feature>
<dbReference type="PRINTS" id="PR00086">
    <property type="entry name" value="LLDHDRGNASE"/>
</dbReference>
<feature type="binding site" evidence="7">
    <location>
        <begin position="141"/>
        <end position="144"/>
    </location>
    <ligand>
        <name>substrate</name>
    </ligand>
</feature>
<name>A0A0R1LX69_9LACO</name>
<dbReference type="PIRSF" id="PIRSF000102">
    <property type="entry name" value="Lac_mal_DH"/>
    <property type="match status" value="1"/>
</dbReference>
<keyword evidence="4 7" id="KW-0560">Oxidoreductase</keyword>
<comment type="function">
    <text evidence="7">Catalyzes the conversion of lactate to pyruvate.</text>
</comment>
<evidence type="ECO:0000259" key="11">
    <source>
        <dbReference type="Pfam" id="PF00056"/>
    </source>
</evidence>
<dbReference type="InterPro" id="IPR001557">
    <property type="entry name" value="L-lactate/malate_DH"/>
</dbReference>
<dbReference type="Pfam" id="PF02866">
    <property type="entry name" value="Ldh_1_C"/>
    <property type="match status" value="1"/>
</dbReference>
<comment type="catalytic activity">
    <reaction evidence="6 7">
        <text>(S)-lactate + NAD(+) = pyruvate + NADH + H(+)</text>
        <dbReference type="Rhea" id="RHEA:23444"/>
        <dbReference type="ChEBI" id="CHEBI:15361"/>
        <dbReference type="ChEBI" id="CHEBI:15378"/>
        <dbReference type="ChEBI" id="CHEBI:16651"/>
        <dbReference type="ChEBI" id="CHEBI:57540"/>
        <dbReference type="ChEBI" id="CHEBI:57945"/>
        <dbReference type="EC" id="1.1.1.27"/>
    </reaction>
</comment>
<dbReference type="Gene3D" id="3.90.110.10">
    <property type="entry name" value="Lactate dehydrogenase/glycoside hydrolase, family 4, C-terminal"/>
    <property type="match status" value="1"/>
</dbReference>
<feature type="active site" description="Proton acceptor" evidence="7 8">
    <location>
        <position position="197"/>
    </location>
</feature>
<dbReference type="GO" id="GO:0006096">
    <property type="term" value="P:glycolytic process"/>
    <property type="evidence" value="ECO:0007669"/>
    <property type="project" value="UniProtKB-UniRule"/>
</dbReference>
<feature type="binding site" evidence="7">
    <location>
        <position position="61"/>
    </location>
    <ligand>
        <name>NAD(+)</name>
        <dbReference type="ChEBI" id="CHEBI:57540"/>
    </ligand>
</feature>
<feature type="binding site" evidence="9">
    <location>
        <position position="172"/>
    </location>
    <ligand>
        <name>substrate</name>
    </ligand>
</feature>
<dbReference type="STRING" id="1423731.FC81_GL000121"/>
<dbReference type="PANTHER" id="PTHR43128:SF16">
    <property type="entry name" value="L-LACTATE DEHYDROGENASE"/>
    <property type="match status" value="1"/>
</dbReference>
<comment type="similarity">
    <text evidence="2 7">Belongs to the LDH/MDH superfamily. LDH family.</text>
</comment>
<dbReference type="InterPro" id="IPR011304">
    <property type="entry name" value="L-lactate_DH"/>
</dbReference>
<evidence type="ECO:0000256" key="3">
    <source>
        <dbReference type="ARBA" id="ARBA00012967"/>
    </source>
</evidence>
<keyword evidence="7" id="KW-0963">Cytoplasm</keyword>
<evidence type="ECO:0000256" key="4">
    <source>
        <dbReference type="ARBA" id="ARBA00023002"/>
    </source>
</evidence>
<keyword evidence="5 7" id="KW-0520">NAD</keyword>
<feature type="binding site" evidence="7">
    <location>
        <position position="86"/>
    </location>
    <ligand>
        <name>NAD(+)</name>
        <dbReference type="ChEBI" id="CHEBI:57540"/>
    </ligand>
</feature>
<evidence type="ECO:0000313" key="13">
    <source>
        <dbReference type="EMBL" id="KRL00223.1"/>
    </source>
</evidence>
<dbReference type="SUPFAM" id="SSF51735">
    <property type="entry name" value="NAD(P)-binding Rossmann-fold domains"/>
    <property type="match status" value="1"/>
</dbReference>
<evidence type="ECO:0000256" key="10">
    <source>
        <dbReference type="PIRSR" id="PIRSR000102-3"/>
    </source>
</evidence>
<comment type="subunit">
    <text evidence="7">Homotetramer.</text>
</comment>
<comment type="subcellular location">
    <subcellularLocation>
        <location evidence="7">Cytoplasm</location>
    </subcellularLocation>
</comment>
<comment type="caution">
    <text evidence="7">Lacks conserved residue(s) required for the propagation of feature annotation.</text>
</comment>
<dbReference type="UniPathway" id="UPA00554">
    <property type="reaction ID" value="UER00611"/>
</dbReference>
<feature type="binding site" evidence="7 10">
    <location>
        <position position="56"/>
    </location>
    <ligand>
        <name>NAD(+)</name>
        <dbReference type="ChEBI" id="CHEBI:57540"/>
    </ligand>
</feature>
<organism evidence="13 14">
    <name type="scientific">Liquorilactobacillus capillatus DSM 19910</name>
    <dbReference type="NCBI Taxonomy" id="1423731"/>
    <lineage>
        <taxon>Bacteria</taxon>
        <taxon>Bacillati</taxon>
        <taxon>Bacillota</taxon>
        <taxon>Bacilli</taxon>
        <taxon>Lactobacillales</taxon>
        <taxon>Lactobacillaceae</taxon>
        <taxon>Liquorilactobacillus</taxon>
    </lineage>
</organism>
<feature type="binding site" evidence="7">
    <location>
        <position position="164"/>
    </location>
    <ligand>
        <name>NAD(+)</name>
        <dbReference type="ChEBI" id="CHEBI:57540"/>
    </ligand>
</feature>
<dbReference type="PATRIC" id="fig|1423731.3.peg.124"/>
<dbReference type="Proteomes" id="UP000051621">
    <property type="component" value="Unassembled WGS sequence"/>
</dbReference>
<dbReference type="InterPro" id="IPR001236">
    <property type="entry name" value="Lactate/malate_DH_N"/>
</dbReference>
<dbReference type="PROSITE" id="PS00064">
    <property type="entry name" value="L_LDH"/>
    <property type="match status" value="1"/>
</dbReference>
<evidence type="ECO:0000256" key="1">
    <source>
        <dbReference type="ARBA" id="ARBA00004843"/>
    </source>
</evidence>
<evidence type="ECO:0000256" key="5">
    <source>
        <dbReference type="ARBA" id="ARBA00023027"/>
    </source>
</evidence>
<comment type="caution">
    <text evidence="13">The sequence shown here is derived from an EMBL/GenBank/DDBJ whole genome shotgun (WGS) entry which is preliminary data.</text>
</comment>
<dbReference type="InterPro" id="IPR018177">
    <property type="entry name" value="L-lactate_DH_AS"/>
</dbReference>
<dbReference type="NCBIfam" id="NF000824">
    <property type="entry name" value="PRK00066.1"/>
    <property type="match status" value="1"/>
</dbReference>
<evidence type="ECO:0000259" key="12">
    <source>
        <dbReference type="Pfam" id="PF02866"/>
    </source>
</evidence>
<dbReference type="InterPro" id="IPR015955">
    <property type="entry name" value="Lactate_DH/Glyco_Ohase_4_C"/>
</dbReference>